<dbReference type="GO" id="GO:0005759">
    <property type="term" value="C:mitochondrial matrix"/>
    <property type="evidence" value="ECO:0007669"/>
    <property type="project" value="TreeGrafter"/>
</dbReference>
<dbReference type="OrthoDB" id="411584at2759"/>
<proteinExistence type="inferred from homology"/>
<protein>
    <recommendedName>
        <fullName evidence="5">BolA protein</fullName>
    </recommendedName>
</protein>
<evidence type="ECO:0000313" key="4">
    <source>
        <dbReference type="Proteomes" id="UP000006352"/>
    </source>
</evidence>
<comment type="similarity">
    <text evidence="1">Belongs to the BolA/IbaG family.</text>
</comment>
<evidence type="ECO:0000313" key="3">
    <source>
        <dbReference type="EMBL" id="CCM01474.1"/>
    </source>
</evidence>
<dbReference type="InterPro" id="IPR002634">
    <property type="entry name" value="BolA"/>
</dbReference>
<evidence type="ECO:0000256" key="1">
    <source>
        <dbReference type="RuleBase" id="RU003860"/>
    </source>
</evidence>
<accession>J4H2G3</accession>
<sequence length="136" mass="15167">MSSFSSPVGSEGPVATSIRGKLMSALRPAEMQITNDSGQHRHHAAMKAQGGGNGETRRSFYPPSQFSTRRLPEVYDTLNRFADFTIQVVSEEFRGKTTMQRHRMIYSALAEEFSQGLHALSLKTKTPEEFEKSKAV</sequence>
<name>J4H2G3_9APHY</name>
<evidence type="ECO:0000256" key="2">
    <source>
        <dbReference type="SAM" id="MobiDB-lite"/>
    </source>
</evidence>
<dbReference type="AlphaFoldDB" id="J4H2G3"/>
<dbReference type="SUPFAM" id="SSF82657">
    <property type="entry name" value="BolA-like"/>
    <property type="match status" value="1"/>
</dbReference>
<dbReference type="InParanoid" id="J4H2G3"/>
<dbReference type="EMBL" id="HE797034">
    <property type="protein sequence ID" value="CCM01474.1"/>
    <property type="molecule type" value="Genomic_DNA"/>
</dbReference>
<dbReference type="FunCoup" id="J4H2G3">
    <property type="interactions" value="27"/>
</dbReference>
<dbReference type="RefSeq" id="XP_012180757.1">
    <property type="nucleotide sequence ID" value="XM_012325367.1"/>
</dbReference>
<dbReference type="STRING" id="599839.J4H2G3"/>
<reference evidence="3 4" key="1">
    <citation type="journal article" date="2012" name="Appl. Environ. Microbiol.">
        <title>Short-read sequencing for genomic analysis of the brown rot fungus Fibroporia radiculosa.</title>
        <authorList>
            <person name="Tang J.D."/>
            <person name="Perkins A.D."/>
            <person name="Sonstegard T.S."/>
            <person name="Schroeder S.G."/>
            <person name="Burgess S.C."/>
            <person name="Diehl S.V."/>
        </authorList>
    </citation>
    <scope>NUCLEOTIDE SEQUENCE [LARGE SCALE GENOMIC DNA]</scope>
    <source>
        <strain evidence="3 4">TFFH 294</strain>
    </source>
</reference>
<keyword evidence="4" id="KW-1185">Reference proteome</keyword>
<dbReference type="GO" id="GO:0044572">
    <property type="term" value="P:[4Fe-4S] cluster assembly"/>
    <property type="evidence" value="ECO:0007669"/>
    <property type="project" value="TreeGrafter"/>
</dbReference>
<evidence type="ECO:0008006" key="5">
    <source>
        <dbReference type="Google" id="ProtNLM"/>
    </source>
</evidence>
<dbReference type="HOGENOM" id="CLU_109462_2_0_1"/>
<dbReference type="Proteomes" id="UP000006352">
    <property type="component" value="Unassembled WGS sequence"/>
</dbReference>
<dbReference type="GeneID" id="24096385"/>
<feature type="region of interest" description="Disordered" evidence="2">
    <location>
        <begin position="34"/>
        <end position="65"/>
    </location>
</feature>
<dbReference type="Pfam" id="PF01722">
    <property type="entry name" value="BolA"/>
    <property type="match status" value="1"/>
</dbReference>
<organism evidence="3 4">
    <name type="scientific">Fibroporia radiculosa</name>
    <dbReference type="NCBI Taxonomy" id="599839"/>
    <lineage>
        <taxon>Eukaryota</taxon>
        <taxon>Fungi</taxon>
        <taxon>Dikarya</taxon>
        <taxon>Basidiomycota</taxon>
        <taxon>Agaricomycotina</taxon>
        <taxon>Agaricomycetes</taxon>
        <taxon>Polyporales</taxon>
        <taxon>Fibroporiaceae</taxon>
        <taxon>Fibroporia</taxon>
    </lineage>
</organism>
<dbReference type="PANTHER" id="PTHR46230:SF7">
    <property type="entry name" value="BOLA-LIKE PROTEIN 1"/>
    <property type="match status" value="1"/>
</dbReference>
<gene>
    <name evidence="3" type="ORF">FIBRA_03528</name>
</gene>
<dbReference type="Gene3D" id="3.30.300.90">
    <property type="entry name" value="BolA-like"/>
    <property type="match status" value="2"/>
</dbReference>
<dbReference type="InterPro" id="IPR036065">
    <property type="entry name" value="BolA-like_sf"/>
</dbReference>
<dbReference type="PIRSF" id="PIRSF003113">
    <property type="entry name" value="BolA"/>
    <property type="match status" value="1"/>
</dbReference>
<dbReference type="PANTHER" id="PTHR46230">
    <property type="match status" value="1"/>
</dbReference>